<gene>
    <name evidence="2" type="ORF">ACN38_g1640</name>
</gene>
<proteinExistence type="predicted"/>
<sequence length="101" mass="11365">MFSRSRNAHPVGYLTVLIHVTTGAVHMPSMPNYSGYKTSKTAALKFFEAVQTQNVHPGYNSLPYNDSPTLKLAVKRCCIKIHPLSINNCLVPQWHTINQIR</sequence>
<dbReference type="EMBL" id="LHQQ01000017">
    <property type="protein sequence ID" value="KOS47372.1"/>
    <property type="molecule type" value="Genomic_DNA"/>
</dbReference>
<reference evidence="2 3" key="1">
    <citation type="submission" date="2015-08" db="EMBL/GenBank/DDBJ databases">
        <title>Genome sequencing of Penicillium nordicum.</title>
        <authorList>
            <person name="Nguyen H.D."/>
            <person name="Seifert K.A."/>
        </authorList>
    </citation>
    <scope>NUCLEOTIDE SEQUENCE [LARGE SCALE GENOMIC DNA]</scope>
    <source>
        <strain evidence="2 3">DAOMC 185683</strain>
    </source>
</reference>
<dbReference type="STRING" id="229535.A0A0N0RZU4"/>
<keyword evidence="1" id="KW-0732">Signal</keyword>
<comment type="caution">
    <text evidence="2">The sequence shown here is derived from an EMBL/GenBank/DDBJ whole genome shotgun (WGS) entry which is preliminary data.</text>
</comment>
<protein>
    <submittedName>
        <fullName evidence="2">Uncharacterized protein</fullName>
    </submittedName>
</protein>
<dbReference type="Proteomes" id="UP000037696">
    <property type="component" value="Unassembled WGS sequence"/>
</dbReference>
<accession>A0A0N0RZU4</accession>
<organism evidence="2 3">
    <name type="scientific">Penicillium nordicum</name>
    <dbReference type="NCBI Taxonomy" id="229535"/>
    <lineage>
        <taxon>Eukaryota</taxon>
        <taxon>Fungi</taxon>
        <taxon>Dikarya</taxon>
        <taxon>Ascomycota</taxon>
        <taxon>Pezizomycotina</taxon>
        <taxon>Eurotiomycetes</taxon>
        <taxon>Eurotiomycetidae</taxon>
        <taxon>Eurotiales</taxon>
        <taxon>Aspergillaceae</taxon>
        <taxon>Penicillium</taxon>
    </lineage>
</organism>
<evidence type="ECO:0000313" key="2">
    <source>
        <dbReference type="EMBL" id="KOS47372.1"/>
    </source>
</evidence>
<keyword evidence="3" id="KW-1185">Reference proteome</keyword>
<dbReference type="OrthoDB" id="1933717at2759"/>
<evidence type="ECO:0000256" key="1">
    <source>
        <dbReference type="SAM" id="SignalP"/>
    </source>
</evidence>
<dbReference type="AlphaFoldDB" id="A0A0N0RZU4"/>
<name>A0A0N0RZU4_9EURO</name>
<feature type="signal peptide" evidence="1">
    <location>
        <begin position="1"/>
        <end position="23"/>
    </location>
</feature>
<feature type="chain" id="PRO_5005857910" evidence="1">
    <location>
        <begin position="24"/>
        <end position="101"/>
    </location>
</feature>
<evidence type="ECO:0000313" key="3">
    <source>
        <dbReference type="Proteomes" id="UP000037696"/>
    </source>
</evidence>